<gene>
    <name evidence="1" type="ORF">CRV2_00021959</name>
</gene>
<dbReference type="Proteomes" id="UP000836387">
    <property type="component" value="Unassembled WGS sequence"/>
</dbReference>
<comment type="caution">
    <text evidence="1">The sequence shown here is derived from an EMBL/GenBank/DDBJ whole genome shotgun (WGS) entry which is preliminary data.</text>
</comment>
<reference evidence="1" key="1">
    <citation type="submission" date="2020-04" db="EMBL/GenBank/DDBJ databases">
        <authorList>
            <person name="Broberg M."/>
        </authorList>
    </citation>
    <scope>NUCLEOTIDE SEQUENCE</scope>
</reference>
<accession>A0ACA9UCH5</accession>
<evidence type="ECO:0000313" key="1">
    <source>
        <dbReference type="EMBL" id="CAG9950492.1"/>
    </source>
</evidence>
<organism evidence="1 2">
    <name type="scientific">Clonostachys rosea f. rosea IK726</name>
    <dbReference type="NCBI Taxonomy" id="1349383"/>
    <lineage>
        <taxon>Eukaryota</taxon>
        <taxon>Fungi</taxon>
        <taxon>Dikarya</taxon>
        <taxon>Ascomycota</taxon>
        <taxon>Pezizomycotina</taxon>
        <taxon>Sordariomycetes</taxon>
        <taxon>Hypocreomycetidae</taxon>
        <taxon>Hypocreales</taxon>
        <taxon>Bionectriaceae</taxon>
        <taxon>Clonostachys</taxon>
    </lineage>
</organism>
<reference evidence="1" key="2">
    <citation type="submission" date="2021-10" db="EMBL/GenBank/DDBJ databases">
        <authorList>
            <person name="Piombo E."/>
        </authorList>
    </citation>
    <scope>NUCLEOTIDE SEQUENCE</scope>
</reference>
<keyword evidence="2" id="KW-1185">Reference proteome</keyword>
<feature type="non-terminal residue" evidence="1">
    <location>
        <position position="1"/>
    </location>
</feature>
<name>A0ACA9UCH5_BIOOC</name>
<sequence>VIPSPSAHALGICLDSASGILNGYQRLHDLQSLDHGWRAVLNIFAAGATLIYSFWTSEQVRKNASAADMAKDLRTCSSLLTVGGEWWPSAKTGQRSFGLVRTSRCGNSTWTMGFKSSTPDCGFVVTWLAI</sequence>
<protein>
    <submittedName>
        <fullName evidence="1">Uncharacterized protein</fullName>
    </submittedName>
</protein>
<proteinExistence type="predicted"/>
<dbReference type="EMBL" id="CADEHS020000177">
    <property type="protein sequence ID" value="CAG9950492.1"/>
    <property type="molecule type" value="Genomic_DNA"/>
</dbReference>
<evidence type="ECO:0000313" key="2">
    <source>
        <dbReference type="Proteomes" id="UP000836387"/>
    </source>
</evidence>